<feature type="region of interest" description="Disordered" evidence="1">
    <location>
        <begin position="201"/>
        <end position="259"/>
    </location>
</feature>
<evidence type="ECO:0000256" key="2">
    <source>
        <dbReference type="SAM" id="Phobius"/>
    </source>
</evidence>
<keyword evidence="2" id="KW-1133">Transmembrane helix</keyword>
<dbReference type="Proteomes" id="UP000683360">
    <property type="component" value="Unassembled WGS sequence"/>
</dbReference>
<accession>A0A8S3Q5V2</accession>
<feature type="compositionally biased region" description="Polar residues" evidence="1">
    <location>
        <begin position="351"/>
        <end position="362"/>
    </location>
</feature>
<gene>
    <name evidence="3" type="ORF">MEDL_6423</name>
</gene>
<evidence type="ECO:0000313" key="4">
    <source>
        <dbReference type="Proteomes" id="UP000683360"/>
    </source>
</evidence>
<dbReference type="EMBL" id="CAJPWZ010000356">
    <property type="protein sequence ID" value="CAG2191174.1"/>
    <property type="molecule type" value="Genomic_DNA"/>
</dbReference>
<dbReference type="Gene3D" id="3.40.50.2300">
    <property type="match status" value="2"/>
</dbReference>
<evidence type="ECO:0000256" key="1">
    <source>
        <dbReference type="SAM" id="MobiDB-lite"/>
    </source>
</evidence>
<feature type="region of interest" description="Disordered" evidence="1">
    <location>
        <begin position="286"/>
        <end position="383"/>
    </location>
</feature>
<proteinExistence type="predicted"/>
<keyword evidence="2" id="KW-0472">Membrane</keyword>
<feature type="transmembrane region" description="Helical" evidence="2">
    <location>
        <begin position="145"/>
        <end position="170"/>
    </location>
</feature>
<evidence type="ECO:0000313" key="3">
    <source>
        <dbReference type="EMBL" id="CAG2191174.1"/>
    </source>
</evidence>
<feature type="compositionally biased region" description="Basic and acidic residues" evidence="1">
    <location>
        <begin position="286"/>
        <end position="297"/>
    </location>
</feature>
<keyword evidence="4" id="KW-1185">Reference proteome</keyword>
<dbReference type="AlphaFoldDB" id="A0A8S3Q5V2"/>
<comment type="caution">
    <text evidence="3">The sequence shown here is derived from an EMBL/GenBank/DDBJ whole genome shotgun (WGS) entry which is preliminary data.</text>
</comment>
<name>A0A8S3Q5V2_MYTED</name>
<feature type="compositionally biased region" description="Basic and acidic residues" evidence="1">
    <location>
        <begin position="250"/>
        <end position="259"/>
    </location>
</feature>
<keyword evidence="2" id="KW-0812">Transmembrane</keyword>
<reference evidence="3" key="1">
    <citation type="submission" date="2021-03" db="EMBL/GenBank/DDBJ databases">
        <authorList>
            <person name="Bekaert M."/>
        </authorList>
    </citation>
    <scope>NUCLEOTIDE SEQUENCE</scope>
</reference>
<protein>
    <submittedName>
        <fullName evidence="3">Uncharacterized protein</fullName>
    </submittedName>
</protein>
<organism evidence="3 4">
    <name type="scientific">Mytilus edulis</name>
    <name type="common">Blue mussel</name>
    <dbReference type="NCBI Taxonomy" id="6550"/>
    <lineage>
        <taxon>Eukaryota</taxon>
        <taxon>Metazoa</taxon>
        <taxon>Spiralia</taxon>
        <taxon>Lophotrochozoa</taxon>
        <taxon>Mollusca</taxon>
        <taxon>Bivalvia</taxon>
        <taxon>Autobranchia</taxon>
        <taxon>Pteriomorphia</taxon>
        <taxon>Mytilida</taxon>
        <taxon>Mytiloidea</taxon>
        <taxon>Mytilidae</taxon>
        <taxon>Mytilinae</taxon>
        <taxon>Mytilus</taxon>
    </lineage>
</organism>
<sequence length="383" mass="41379">MLALLSGTSEAFQELCGSASATLCDRYLLNPNTVRNKVIKQKLDVDGSGNLVSLFDENGDGNIGYTIYNLQRNKNDANKIEYQKVGTYPLDGSTFDLDVNRIVEPDGINLPSVCPNDRACSMCKTTGIDSTPSPAIASDEEGGTVIALGVVVGILVLMLVVAMVALLLCYRKMKGKTVEEDYNYLNVIGDPNYRHVANVTNHNREGRSNGAYSVEDTTTDTRGPPPRNTESYLSPSSITRDTYLMPNDEQSNKSDTDPKKVELAYASNSEPGRADMSYMSETELKNLEGSKSSKELTRAIPALPTRPSANTLEYPGSTLPSGDNTETSDSSPPPTSHSSNVHHVTPIPHKVTQQTSKVQNSPPLAPSHTRPQQVAVVSGIPKT</sequence>
<dbReference type="OrthoDB" id="6151577at2759"/>
<feature type="compositionally biased region" description="Polar residues" evidence="1">
    <location>
        <begin position="228"/>
        <end position="240"/>
    </location>
</feature>
<feature type="compositionally biased region" description="Low complexity" evidence="1">
    <location>
        <begin position="323"/>
        <end position="346"/>
    </location>
</feature>